<gene>
    <name evidence="4" type="ORF">PSAN_56120</name>
    <name evidence="5" type="ORF">SAMN04490179_4017</name>
</gene>
<name>A0A1H0B092_9PSED</name>
<feature type="transmembrane region" description="Helical" evidence="1">
    <location>
        <begin position="14"/>
        <end position="34"/>
    </location>
</feature>
<evidence type="ECO:0000313" key="5">
    <source>
        <dbReference type="EMBL" id="SDN39054.1"/>
    </source>
</evidence>
<keyword evidence="1" id="KW-0472">Membrane</keyword>
<proteinExistence type="predicted"/>
<feature type="domain" description="DUF2134" evidence="2">
    <location>
        <begin position="64"/>
        <end position="156"/>
    </location>
</feature>
<feature type="domain" description="Putative Flp pilus-assembly TadG-like N-terminal" evidence="3">
    <location>
        <begin position="13"/>
        <end position="59"/>
    </location>
</feature>
<keyword evidence="7" id="KW-1185">Reference proteome</keyword>
<dbReference type="Proteomes" id="UP000748067">
    <property type="component" value="Unassembled WGS sequence"/>
</dbReference>
<dbReference type="EMBL" id="LT629704">
    <property type="protein sequence ID" value="SDN39054.1"/>
    <property type="molecule type" value="Genomic_DNA"/>
</dbReference>
<dbReference type="Proteomes" id="UP000182470">
    <property type="component" value="Chromosome I"/>
</dbReference>
<evidence type="ECO:0000259" key="3">
    <source>
        <dbReference type="Pfam" id="PF13400"/>
    </source>
</evidence>
<sequence>MFGHGLGPARQRGAIGLIGAVTLGVALLFLLLVVDSGRLYLEKRKLQRVADTAALEAVSRSGKCAAPNNTAAQFATQSAARNSFKLNDNRTLTIACGTLATGADFMRTFSADPAKTDAIRVIATHRVPTSVAHGLLTLFSAKPLNMMTRLSATAVAAAPTPTVASLTIRSTLLTVDSTKSVALNALIGGLLGGKLQLDAVGWNGLINTDISLLKYLDALAIQLNVSAGNYDQLLKTDATVGQLIQAAIDVLRLGGDAVKVVINNLEAIKLIAPGTQILHLGDLINIQNGTDKTALDVNLQLFNLIQGFVQLSNKASAVAVELPIDVLGLIGVTVSTKVIEPAQVSSIGNPKDIAKHPIYVRTAQVRTLISVKLPIVTLVNNVLGGLVQTLNDLLGGLLGLLDPNCCLVASLEIGDKLDIALEAAGGSAKVTDYRCDSDKKSLSVLGETSALHVMIGQVDPKDLFSSKDALSADEYPVVDIGTKTCKRGTGVCGDRQAYAAGGLGIRVDSKVLNTERAHTYTEPPAVNQPPTYYQFAASNVVSSLKETLTGIQLINHPPKMASLLGAVLGLVTGLVNGLLSTLGGLIAGLLGPLLDPIVNNLLAGLGIDLAKVEIGANLSCNAGGRAMLVI</sequence>
<accession>A0A1H0B092</accession>
<protein>
    <submittedName>
        <fullName evidence="5">Uncharacterized membrane protein</fullName>
    </submittedName>
</protein>
<dbReference type="InterPro" id="IPR028087">
    <property type="entry name" value="Tad_N"/>
</dbReference>
<dbReference type="AlphaFoldDB" id="A0A1H0B092"/>
<organism evidence="5 6">
    <name type="scientific">Pseudomonas antarctica</name>
    <dbReference type="NCBI Taxonomy" id="219572"/>
    <lineage>
        <taxon>Bacteria</taxon>
        <taxon>Pseudomonadati</taxon>
        <taxon>Pseudomonadota</taxon>
        <taxon>Gammaproteobacteria</taxon>
        <taxon>Pseudomonadales</taxon>
        <taxon>Pseudomonadaceae</taxon>
        <taxon>Pseudomonas</taxon>
    </lineage>
</organism>
<dbReference type="InterPro" id="IPR018705">
    <property type="entry name" value="DUF2134_membrane"/>
</dbReference>
<reference evidence="5 6" key="2">
    <citation type="submission" date="2016-10" db="EMBL/GenBank/DDBJ databases">
        <authorList>
            <person name="de Groot N.N."/>
        </authorList>
    </citation>
    <scope>NUCLEOTIDE SEQUENCE [LARGE SCALE GENOMIC DNA]</scope>
    <source>
        <strain evidence="5 6">BS2772</strain>
    </source>
</reference>
<dbReference type="Pfam" id="PF09977">
    <property type="entry name" value="Tad_C"/>
    <property type="match status" value="1"/>
</dbReference>
<evidence type="ECO:0000256" key="1">
    <source>
        <dbReference type="SAM" id="Phobius"/>
    </source>
</evidence>
<dbReference type="OrthoDB" id="5720484at2"/>
<reference evidence="4 7" key="1">
    <citation type="submission" date="2015-01" db="EMBL/GenBank/DDBJ databases">
        <title>Genome Sequence of Pseudomonas antarctica CMS 35.</title>
        <authorList>
            <person name="Voget S."/>
            <person name="Chow J."/>
            <person name="Daniel R."/>
            <person name="Streit W."/>
        </authorList>
    </citation>
    <scope>NUCLEOTIDE SEQUENCE [LARGE SCALE GENOMIC DNA]</scope>
    <source>
        <strain evidence="4 7">CMS 35</strain>
    </source>
</reference>
<dbReference type="Pfam" id="PF13400">
    <property type="entry name" value="Tad"/>
    <property type="match status" value="1"/>
</dbReference>
<evidence type="ECO:0000313" key="7">
    <source>
        <dbReference type="Proteomes" id="UP000748067"/>
    </source>
</evidence>
<evidence type="ECO:0000313" key="6">
    <source>
        <dbReference type="Proteomes" id="UP000182470"/>
    </source>
</evidence>
<keyword evidence="1" id="KW-1133">Transmembrane helix</keyword>
<dbReference type="EMBL" id="JXDI01000005">
    <property type="protein sequence ID" value="KAF2405722.1"/>
    <property type="molecule type" value="Genomic_DNA"/>
</dbReference>
<dbReference type="RefSeq" id="WP_083358643.1">
    <property type="nucleotide sequence ID" value="NZ_JXDI01000005.1"/>
</dbReference>
<keyword evidence="1" id="KW-0812">Transmembrane</keyword>
<evidence type="ECO:0000313" key="4">
    <source>
        <dbReference type="EMBL" id="KAF2405722.1"/>
    </source>
</evidence>
<evidence type="ECO:0000259" key="2">
    <source>
        <dbReference type="Pfam" id="PF09977"/>
    </source>
</evidence>